<dbReference type="Proteomes" id="UP000008541">
    <property type="component" value="Chromosome"/>
</dbReference>
<dbReference type="PANTHER" id="PTHR21485">
    <property type="entry name" value="HAD SUPERFAMILY MEMBERS CMAS AND KDSC"/>
    <property type="match status" value="1"/>
</dbReference>
<name>B1IK52_CLOBK</name>
<organism evidence="1 2">
    <name type="scientific">Clostridium botulinum (strain Okra / Type B1)</name>
    <dbReference type="NCBI Taxonomy" id="498213"/>
    <lineage>
        <taxon>Bacteria</taxon>
        <taxon>Bacillati</taxon>
        <taxon>Bacillota</taxon>
        <taxon>Clostridia</taxon>
        <taxon>Eubacteriales</taxon>
        <taxon>Clostridiaceae</taxon>
        <taxon>Clostridium</taxon>
    </lineage>
</organism>
<dbReference type="CDD" id="cd02513">
    <property type="entry name" value="CMP-NeuAc_Synthase"/>
    <property type="match status" value="1"/>
</dbReference>
<dbReference type="KEGG" id="cbb:CLD_1850"/>
<dbReference type="HOGENOM" id="CLU_042930_1_1_9"/>
<dbReference type="EMBL" id="CP000939">
    <property type="protein sequence ID" value="ACA43502.1"/>
    <property type="molecule type" value="Genomic_DNA"/>
</dbReference>
<keyword evidence="1" id="KW-0808">Transferase</keyword>
<dbReference type="InterPro" id="IPR050793">
    <property type="entry name" value="CMP-NeuNAc_synthase"/>
</dbReference>
<proteinExistence type="predicted"/>
<accession>B1IK52</accession>
<dbReference type="GO" id="GO:0008781">
    <property type="term" value="F:N-acylneuraminate cytidylyltransferase activity"/>
    <property type="evidence" value="ECO:0007669"/>
    <property type="project" value="TreeGrafter"/>
</dbReference>
<dbReference type="SUPFAM" id="SSF53448">
    <property type="entry name" value="Nucleotide-diphospho-sugar transferases"/>
    <property type="match status" value="1"/>
</dbReference>
<sequence length="236" mass="26955">MINNKSVLSIIPARGGSKEVPRKNIKNLNGKPLIAYSIEEARKSKYIDRTVVSTEDVEIAKVSQKFGAEVPCLRPLELSRDDSPTIDCVIHMLNWLREEQNYIPDYVCLLQCTSPLRTYEDIDGTIEKALTSNFDGAVSVCEAEVNPYWTNVFDEDKLKYFLEEGKQITRRQDLPRVYRINGSVYVIKTEILLDEEVLEPSNITGFIMRNKKSLDIDDNEDFMLADLLIKNKGDAK</sequence>
<dbReference type="PANTHER" id="PTHR21485:SF6">
    <property type="entry name" value="N-ACYLNEURAMINATE CYTIDYLYLTRANSFERASE-RELATED"/>
    <property type="match status" value="1"/>
</dbReference>
<protein>
    <submittedName>
        <fullName evidence="1">Acylneuraminate cytidylyltransferase</fullName>
    </submittedName>
</protein>
<reference evidence="1 2" key="1">
    <citation type="journal article" date="2007" name="PLoS ONE">
        <title>Analysis of the neurotoxin complex genes in Clostridium botulinum A1-A4 and B1 strains: BoNT/A3, /Ba4 and /B1 clusters are located within plasmids.</title>
        <authorList>
            <person name="Smith T.J."/>
            <person name="Hill K.K."/>
            <person name="Foley B.T."/>
            <person name="Detter J.C."/>
            <person name="Munk A.C."/>
            <person name="Bruce D.C."/>
            <person name="Doggett N.A."/>
            <person name="Smith L.A."/>
            <person name="Marks J.D."/>
            <person name="Xie G."/>
            <person name="Brettin T.S."/>
        </authorList>
    </citation>
    <scope>NUCLEOTIDE SEQUENCE [LARGE SCALE GENOMIC DNA]</scope>
    <source>
        <strain evidence="2">Okra / Type B1</strain>
    </source>
</reference>
<dbReference type="Gene3D" id="3.90.550.10">
    <property type="entry name" value="Spore Coat Polysaccharide Biosynthesis Protein SpsA, Chain A"/>
    <property type="match status" value="1"/>
</dbReference>
<evidence type="ECO:0000313" key="2">
    <source>
        <dbReference type="Proteomes" id="UP000008541"/>
    </source>
</evidence>
<dbReference type="InterPro" id="IPR003329">
    <property type="entry name" value="Cytidylyl_trans"/>
</dbReference>
<keyword evidence="1" id="KW-0548">Nucleotidyltransferase</keyword>
<dbReference type="InterPro" id="IPR029044">
    <property type="entry name" value="Nucleotide-diphossugar_trans"/>
</dbReference>
<evidence type="ECO:0000313" key="1">
    <source>
        <dbReference type="EMBL" id="ACA43502.1"/>
    </source>
</evidence>
<dbReference type="AlphaFoldDB" id="B1IK52"/>
<dbReference type="Pfam" id="PF02348">
    <property type="entry name" value="CTP_transf_3"/>
    <property type="match status" value="1"/>
</dbReference>
<gene>
    <name evidence="1" type="ordered locus">CLD_1850</name>
</gene>